<evidence type="ECO:0000313" key="1">
    <source>
        <dbReference type="EMBL" id="EUC44474.1"/>
    </source>
</evidence>
<keyword evidence="2" id="KW-1185">Reference proteome</keyword>
<dbReference type="Proteomes" id="UP000054032">
    <property type="component" value="Unassembled WGS sequence"/>
</dbReference>
<dbReference type="EMBL" id="KI964003">
    <property type="protein sequence ID" value="EUC44474.1"/>
    <property type="molecule type" value="Genomic_DNA"/>
</dbReference>
<proteinExistence type="predicted"/>
<accession>W6ZAB9</accession>
<dbReference type="KEGG" id="bor:COCMIDRAFT_98026"/>
<name>W6ZAB9_COCMI</name>
<sequence length="58" mass="6550">MYLSGYSVVAYHPARVLNTFPNIVNAIKEWLSLWWLQTDMATSVIPFPLLHQTVSSAA</sequence>
<dbReference type="AlphaFoldDB" id="W6ZAB9"/>
<gene>
    <name evidence="1" type="ORF">COCMIDRAFT_98026</name>
</gene>
<reference evidence="1 2" key="1">
    <citation type="journal article" date="2013" name="PLoS Genet.">
        <title>Comparative genome structure, secondary metabolite, and effector coding capacity across Cochliobolus pathogens.</title>
        <authorList>
            <person name="Condon B.J."/>
            <person name="Leng Y."/>
            <person name="Wu D."/>
            <person name="Bushley K.E."/>
            <person name="Ohm R.A."/>
            <person name="Otillar R."/>
            <person name="Martin J."/>
            <person name="Schackwitz W."/>
            <person name="Grimwood J."/>
            <person name="MohdZainudin N."/>
            <person name="Xue C."/>
            <person name="Wang R."/>
            <person name="Manning V.A."/>
            <person name="Dhillon B."/>
            <person name="Tu Z.J."/>
            <person name="Steffenson B.J."/>
            <person name="Salamov A."/>
            <person name="Sun H."/>
            <person name="Lowry S."/>
            <person name="LaButti K."/>
            <person name="Han J."/>
            <person name="Copeland A."/>
            <person name="Lindquist E."/>
            <person name="Barry K."/>
            <person name="Schmutz J."/>
            <person name="Baker S.E."/>
            <person name="Ciuffetti L.M."/>
            <person name="Grigoriev I.V."/>
            <person name="Zhong S."/>
            <person name="Turgeon B.G."/>
        </authorList>
    </citation>
    <scope>NUCLEOTIDE SEQUENCE [LARGE SCALE GENOMIC DNA]</scope>
    <source>
        <strain evidence="1 2">ATCC 44560</strain>
    </source>
</reference>
<evidence type="ECO:0000313" key="2">
    <source>
        <dbReference type="Proteomes" id="UP000054032"/>
    </source>
</evidence>
<dbReference type="HOGENOM" id="CLU_2978785_0_0_1"/>
<dbReference type="GeneID" id="19129168"/>
<organism evidence="1 2">
    <name type="scientific">Bipolaris oryzae ATCC 44560</name>
    <dbReference type="NCBI Taxonomy" id="930090"/>
    <lineage>
        <taxon>Eukaryota</taxon>
        <taxon>Fungi</taxon>
        <taxon>Dikarya</taxon>
        <taxon>Ascomycota</taxon>
        <taxon>Pezizomycotina</taxon>
        <taxon>Dothideomycetes</taxon>
        <taxon>Pleosporomycetidae</taxon>
        <taxon>Pleosporales</taxon>
        <taxon>Pleosporineae</taxon>
        <taxon>Pleosporaceae</taxon>
        <taxon>Bipolaris</taxon>
    </lineage>
</organism>
<protein>
    <submittedName>
        <fullName evidence="1">Uncharacterized protein</fullName>
    </submittedName>
</protein>
<dbReference type="RefSeq" id="XP_007688989.1">
    <property type="nucleotide sequence ID" value="XM_007690799.1"/>
</dbReference>